<dbReference type="EMBL" id="JACSDY010000001">
    <property type="protein sequence ID" value="KAF7439280.1"/>
    <property type="molecule type" value="Genomic_DNA"/>
</dbReference>
<keyword evidence="2" id="KW-1185">Reference proteome</keyword>
<evidence type="ECO:0000313" key="1">
    <source>
        <dbReference type="EMBL" id="KAF7439280.1"/>
    </source>
</evidence>
<dbReference type="Proteomes" id="UP000600918">
    <property type="component" value="Unassembled WGS sequence"/>
</dbReference>
<name>A0A834UH91_VESPE</name>
<reference evidence="1" key="1">
    <citation type="journal article" date="2020" name="G3 (Bethesda)">
        <title>High-Quality Assemblies for Three Invasive Social Wasps from the &lt;i&gt;Vespula&lt;/i&gt; Genus.</title>
        <authorList>
            <person name="Harrop T.W.R."/>
            <person name="Guhlin J."/>
            <person name="McLaughlin G.M."/>
            <person name="Permina E."/>
            <person name="Stockwell P."/>
            <person name="Gilligan J."/>
            <person name="Le Lec M.F."/>
            <person name="Gruber M.A.M."/>
            <person name="Quinn O."/>
            <person name="Lovegrove M."/>
            <person name="Duncan E.J."/>
            <person name="Remnant E.J."/>
            <person name="Van Eeckhoven J."/>
            <person name="Graham B."/>
            <person name="Knapp R.A."/>
            <person name="Langford K.W."/>
            <person name="Kronenberg Z."/>
            <person name="Press M.O."/>
            <person name="Eacker S.M."/>
            <person name="Wilson-Rankin E.E."/>
            <person name="Purcell J."/>
            <person name="Lester P.J."/>
            <person name="Dearden P.K."/>
        </authorList>
    </citation>
    <scope>NUCLEOTIDE SEQUENCE</scope>
    <source>
        <strain evidence="1">Volc-1</strain>
    </source>
</reference>
<sequence>MLSSREFDKRSVDAWKLVIKSGAILDGIELHWNRRIEIRVEVKREIEKELEDHTTIVISDSYRIPISRGLTIGGKPAGNLERLRFRVVRARNSSDS</sequence>
<accession>A0A834UH91</accession>
<protein>
    <submittedName>
        <fullName evidence="1">Uncharacterized protein</fullName>
    </submittedName>
</protein>
<gene>
    <name evidence="1" type="ORF">H0235_001671</name>
</gene>
<dbReference type="AlphaFoldDB" id="A0A834UH91"/>
<comment type="caution">
    <text evidence="1">The sequence shown here is derived from an EMBL/GenBank/DDBJ whole genome shotgun (WGS) entry which is preliminary data.</text>
</comment>
<organism evidence="1 2">
    <name type="scientific">Vespula pensylvanica</name>
    <name type="common">Western yellow jacket</name>
    <name type="synonym">Wasp</name>
    <dbReference type="NCBI Taxonomy" id="30213"/>
    <lineage>
        <taxon>Eukaryota</taxon>
        <taxon>Metazoa</taxon>
        <taxon>Ecdysozoa</taxon>
        <taxon>Arthropoda</taxon>
        <taxon>Hexapoda</taxon>
        <taxon>Insecta</taxon>
        <taxon>Pterygota</taxon>
        <taxon>Neoptera</taxon>
        <taxon>Endopterygota</taxon>
        <taxon>Hymenoptera</taxon>
        <taxon>Apocrita</taxon>
        <taxon>Aculeata</taxon>
        <taxon>Vespoidea</taxon>
        <taxon>Vespidae</taxon>
        <taxon>Vespinae</taxon>
        <taxon>Vespula</taxon>
    </lineage>
</organism>
<proteinExistence type="predicted"/>
<evidence type="ECO:0000313" key="2">
    <source>
        <dbReference type="Proteomes" id="UP000600918"/>
    </source>
</evidence>